<evidence type="ECO:0000313" key="3">
    <source>
        <dbReference type="EMBL" id="QHU16774.1"/>
    </source>
</evidence>
<dbReference type="InterPro" id="IPR011083">
    <property type="entry name" value="Phage_tail_collar_dom"/>
</dbReference>
<feature type="domain" description="Phage tail collar" evidence="2">
    <location>
        <begin position="33"/>
        <end position="87"/>
    </location>
</feature>
<name>A0A6C0KKB8_9ZZZZ</name>
<reference evidence="3" key="1">
    <citation type="journal article" date="2020" name="Nature">
        <title>Giant virus diversity and host interactions through global metagenomics.</title>
        <authorList>
            <person name="Schulz F."/>
            <person name="Roux S."/>
            <person name="Paez-Espino D."/>
            <person name="Jungbluth S."/>
            <person name="Walsh D.A."/>
            <person name="Denef V.J."/>
            <person name="McMahon K.D."/>
            <person name="Konstantinidis K.T."/>
            <person name="Eloe-Fadrosh E.A."/>
            <person name="Kyrpides N.C."/>
            <person name="Woyke T."/>
        </authorList>
    </citation>
    <scope>NUCLEOTIDE SEQUENCE</scope>
    <source>
        <strain evidence="3">GVMAG-S-3300012000-53</strain>
    </source>
</reference>
<dbReference type="AlphaFoldDB" id="A0A6C0KKB8"/>
<protein>
    <recommendedName>
        <fullName evidence="2">Phage tail collar domain-containing protein</fullName>
    </recommendedName>
</protein>
<dbReference type="InterPro" id="IPR037053">
    <property type="entry name" value="Phage_tail_collar_dom_sf"/>
</dbReference>
<evidence type="ECO:0000256" key="1">
    <source>
        <dbReference type="SAM" id="MobiDB-lite"/>
    </source>
</evidence>
<dbReference type="SUPFAM" id="SSF88874">
    <property type="entry name" value="Receptor-binding domain of short tail fibre protein gp12"/>
    <property type="match status" value="1"/>
</dbReference>
<dbReference type="EMBL" id="MN740889">
    <property type="protein sequence ID" value="QHU16774.1"/>
    <property type="molecule type" value="Genomic_DNA"/>
</dbReference>
<dbReference type="Gene3D" id="3.90.1340.10">
    <property type="entry name" value="Phage tail collar domain"/>
    <property type="match status" value="1"/>
</dbReference>
<feature type="compositionally biased region" description="Polar residues" evidence="1">
    <location>
        <begin position="145"/>
        <end position="165"/>
    </location>
</feature>
<accession>A0A6C0KKB8</accession>
<feature type="region of interest" description="Disordered" evidence="1">
    <location>
        <begin position="137"/>
        <end position="165"/>
    </location>
</feature>
<organism evidence="3">
    <name type="scientific">viral metagenome</name>
    <dbReference type="NCBI Taxonomy" id="1070528"/>
    <lineage>
        <taxon>unclassified sequences</taxon>
        <taxon>metagenomes</taxon>
        <taxon>organismal metagenomes</taxon>
    </lineage>
</organism>
<evidence type="ECO:0000259" key="2">
    <source>
        <dbReference type="Pfam" id="PF07484"/>
    </source>
</evidence>
<proteinExistence type="predicted"/>
<sequence length="203" mass="21292">MITPPLSNLDVSGCVNTSQKYTINYISIAPPVGSIMAFTVGTSPDGWLLCNGVSYGKTQYAALFAVIGITFGGNDTSFNVPNYQGAFLRGTGTNGSYSGPALNASQAHATQTHAHTASSVVTDPGHKHSQYTINDDFNMSGGAPSGTTPSFPASDSAGSRTWDNLNNSTTGITVATTIANSTTSVDANETRPYNYGVWWIIKY</sequence>
<dbReference type="Pfam" id="PF07484">
    <property type="entry name" value="Collar"/>
    <property type="match status" value="1"/>
</dbReference>